<dbReference type="OrthoDB" id="275582at2759"/>
<keyword evidence="2" id="KW-0689">Ribosomal protein</keyword>
<keyword evidence="3" id="KW-0687">Ribonucleoprotein</keyword>
<reference evidence="5 6" key="1">
    <citation type="submission" date="2016-07" db="EMBL/GenBank/DDBJ databases">
        <title>Pervasive Adenine N6-methylation of Active Genes in Fungi.</title>
        <authorList>
            <consortium name="DOE Joint Genome Institute"/>
            <person name="Mondo S.J."/>
            <person name="Dannebaum R.O."/>
            <person name="Kuo R.C."/>
            <person name="Labutti K."/>
            <person name="Haridas S."/>
            <person name="Kuo A."/>
            <person name="Salamov A."/>
            <person name="Ahrendt S.R."/>
            <person name="Lipzen A."/>
            <person name="Sullivan W."/>
            <person name="Andreopoulos W.B."/>
            <person name="Clum A."/>
            <person name="Lindquist E."/>
            <person name="Daum C."/>
            <person name="Ramamoorthy G.K."/>
            <person name="Gryganskyi A."/>
            <person name="Culley D."/>
            <person name="Magnuson J.K."/>
            <person name="James T.Y."/>
            <person name="O'Malley M.A."/>
            <person name="Stajich J.E."/>
            <person name="Spatafora J.W."/>
            <person name="Visel A."/>
            <person name="Grigoriev I.V."/>
        </authorList>
    </citation>
    <scope>NUCLEOTIDE SEQUENCE [LARGE SCALE GENOMIC DNA]</scope>
    <source>
        <strain evidence="5 6">CBS 129021</strain>
    </source>
</reference>
<keyword evidence="6" id="KW-1185">Reference proteome</keyword>
<dbReference type="GO" id="GO:0032543">
    <property type="term" value="P:mitochondrial translation"/>
    <property type="evidence" value="ECO:0007669"/>
    <property type="project" value="TreeGrafter"/>
</dbReference>
<evidence type="ECO:0000256" key="4">
    <source>
        <dbReference type="ARBA" id="ARBA00039977"/>
    </source>
</evidence>
<dbReference type="SUPFAM" id="SSF54189">
    <property type="entry name" value="Ribosomal proteins S24e, L23 and L15e"/>
    <property type="match status" value="1"/>
</dbReference>
<dbReference type="AlphaFoldDB" id="A0A1Y2DV66"/>
<evidence type="ECO:0000256" key="2">
    <source>
        <dbReference type="ARBA" id="ARBA00022980"/>
    </source>
</evidence>
<dbReference type="Proteomes" id="UP000193689">
    <property type="component" value="Unassembled WGS sequence"/>
</dbReference>
<comment type="similarity">
    <text evidence="1">Belongs to the universal ribosomal protein uL23 family.</text>
</comment>
<dbReference type="GO" id="GO:0005762">
    <property type="term" value="C:mitochondrial large ribosomal subunit"/>
    <property type="evidence" value="ECO:0007669"/>
    <property type="project" value="TreeGrafter"/>
</dbReference>
<dbReference type="InterPro" id="IPR012678">
    <property type="entry name" value="Ribosomal_uL23/eL15/eS24_sf"/>
</dbReference>
<dbReference type="PANTHER" id="PTHR12059:SF5">
    <property type="entry name" value="LARGE RIBOSOMAL SUBUNIT PROTEIN UL23M"/>
    <property type="match status" value="1"/>
</dbReference>
<dbReference type="Gene3D" id="3.30.70.330">
    <property type="match status" value="1"/>
</dbReference>
<dbReference type="EMBL" id="MCFJ01000008">
    <property type="protein sequence ID" value="ORY63180.1"/>
    <property type="molecule type" value="Genomic_DNA"/>
</dbReference>
<dbReference type="GeneID" id="63776643"/>
<dbReference type="Pfam" id="PF00276">
    <property type="entry name" value="Ribosomal_L23"/>
    <property type="match status" value="1"/>
</dbReference>
<dbReference type="InParanoid" id="A0A1Y2DV66"/>
<gene>
    <name evidence="5" type="ORF">BCR38DRAFT_436114</name>
</gene>
<evidence type="ECO:0000313" key="5">
    <source>
        <dbReference type="EMBL" id="ORY63180.1"/>
    </source>
</evidence>
<dbReference type="InterPro" id="IPR012677">
    <property type="entry name" value="Nucleotide-bd_a/b_plait_sf"/>
</dbReference>
<comment type="caution">
    <text evidence="5">The sequence shown here is derived from an EMBL/GenBank/DDBJ whole genome shotgun (WGS) entry which is preliminary data.</text>
</comment>
<protein>
    <recommendedName>
        <fullName evidence="4">Large ribosomal subunit protein uL23m</fullName>
    </recommendedName>
</protein>
<accession>A0A1Y2DV66</accession>
<dbReference type="STRING" id="1141098.A0A1Y2DV66"/>
<dbReference type="PANTHER" id="PTHR12059">
    <property type="entry name" value="RIBOSOMAL PROTEIN L23-RELATED"/>
    <property type="match status" value="1"/>
</dbReference>
<organism evidence="5 6">
    <name type="scientific">Pseudomassariella vexata</name>
    <dbReference type="NCBI Taxonomy" id="1141098"/>
    <lineage>
        <taxon>Eukaryota</taxon>
        <taxon>Fungi</taxon>
        <taxon>Dikarya</taxon>
        <taxon>Ascomycota</taxon>
        <taxon>Pezizomycotina</taxon>
        <taxon>Sordariomycetes</taxon>
        <taxon>Xylariomycetidae</taxon>
        <taxon>Amphisphaeriales</taxon>
        <taxon>Pseudomassariaceae</taxon>
        <taxon>Pseudomassariella</taxon>
    </lineage>
</organism>
<proteinExistence type="inferred from homology"/>
<evidence type="ECO:0000256" key="3">
    <source>
        <dbReference type="ARBA" id="ARBA00023274"/>
    </source>
</evidence>
<evidence type="ECO:0000256" key="1">
    <source>
        <dbReference type="ARBA" id="ARBA00006700"/>
    </source>
</evidence>
<evidence type="ECO:0000313" key="6">
    <source>
        <dbReference type="Proteomes" id="UP000193689"/>
    </source>
</evidence>
<sequence length="187" mass="21903">MAAAARGVKTGTKQVFLPQAIVTLCRPPTNRILPPQFAHFRVPLRFNKLDIRDYLQNLYNVESVGVRSHILQRSPRRNPITRRIGRPPPWKFMTVEMKQPFVWPVPLTEEETHKWHNEEMRQRIQATKHWNVRKQQIKQAAVGSSKLVNETHERGRLAKQAHDLLTGKVKWENKRELDPKWTKGKAS</sequence>
<name>A0A1Y2DV66_9PEZI</name>
<dbReference type="InterPro" id="IPR013025">
    <property type="entry name" value="Ribosomal_uL23-like"/>
</dbReference>
<dbReference type="RefSeq" id="XP_040714837.1">
    <property type="nucleotide sequence ID" value="XM_040860431.1"/>
</dbReference>
<dbReference type="GO" id="GO:0003735">
    <property type="term" value="F:structural constituent of ribosome"/>
    <property type="evidence" value="ECO:0007669"/>
    <property type="project" value="InterPro"/>
</dbReference>